<dbReference type="Proteomes" id="UP001652660">
    <property type="component" value="Chromosome 3c"/>
</dbReference>
<evidence type="ECO:0008006" key="3">
    <source>
        <dbReference type="Google" id="ProtNLM"/>
    </source>
</evidence>
<name>A0ABM4X589_COFAR</name>
<reference evidence="2" key="1">
    <citation type="submission" date="2025-08" db="UniProtKB">
        <authorList>
            <consortium name="RefSeq"/>
        </authorList>
    </citation>
    <scope>IDENTIFICATION</scope>
    <source>
        <tissue evidence="2">Leaves</tissue>
    </source>
</reference>
<gene>
    <name evidence="2" type="primary">LOC140037926</name>
</gene>
<evidence type="ECO:0000313" key="2">
    <source>
        <dbReference type="RefSeq" id="XP_071939203.1"/>
    </source>
</evidence>
<organism evidence="1 2">
    <name type="scientific">Coffea arabica</name>
    <name type="common">Arabian coffee</name>
    <dbReference type="NCBI Taxonomy" id="13443"/>
    <lineage>
        <taxon>Eukaryota</taxon>
        <taxon>Viridiplantae</taxon>
        <taxon>Streptophyta</taxon>
        <taxon>Embryophyta</taxon>
        <taxon>Tracheophyta</taxon>
        <taxon>Spermatophyta</taxon>
        <taxon>Magnoliopsida</taxon>
        <taxon>eudicotyledons</taxon>
        <taxon>Gunneridae</taxon>
        <taxon>Pentapetalae</taxon>
        <taxon>asterids</taxon>
        <taxon>lamiids</taxon>
        <taxon>Gentianales</taxon>
        <taxon>Rubiaceae</taxon>
        <taxon>Ixoroideae</taxon>
        <taxon>Gardenieae complex</taxon>
        <taxon>Bertiereae - Coffeeae clade</taxon>
        <taxon>Coffeeae</taxon>
        <taxon>Coffea</taxon>
    </lineage>
</organism>
<protein>
    <recommendedName>
        <fullName evidence="3">Reverse transcriptase domain-containing protein</fullName>
    </recommendedName>
</protein>
<sequence length="247" mass="29422">MGMVRFYNKLKSVWDKLKQWNREVFGNVSSKVVEAEQELKQRESEYDLIRDEESTIHLHEARAIYNWALSIECEFWHQKAGIKWLQVGDANTAFFHSWVRQRRNSNFISRIRKDDGGWHEDPQAIKNSMISFFSGLFLSNRQVQAPTELPFEVPRVTQVDNKLMKWFPMMEKIHEDFFQGMEQPKSWSHSLFVLITKVEGASHWREFQPISLCNELVLDLDRRLVDPNLILKLDMEKAYDRVDWSLL</sequence>
<dbReference type="GeneID" id="140037926"/>
<proteinExistence type="predicted"/>
<dbReference type="RefSeq" id="XP_071939203.1">
    <property type="nucleotide sequence ID" value="XM_072083102.1"/>
</dbReference>
<evidence type="ECO:0000313" key="1">
    <source>
        <dbReference type="Proteomes" id="UP001652660"/>
    </source>
</evidence>
<keyword evidence="1" id="KW-1185">Reference proteome</keyword>
<accession>A0ABM4X589</accession>